<dbReference type="Gene3D" id="1.20.140.40">
    <property type="entry name" value="Invertase/pectin methylesterase inhibitor family protein"/>
    <property type="match status" value="1"/>
</dbReference>
<feature type="signal peptide" evidence="4">
    <location>
        <begin position="1"/>
        <end position="27"/>
    </location>
</feature>
<dbReference type="SUPFAM" id="SSF101148">
    <property type="entry name" value="Plant invertase/pectin methylesterase inhibitor"/>
    <property type="match status" value="1"/>
</dbReference>
<dbReference type="SMART" id="SM00856">
    <property type="entry name" value="PMEI"/>
    <property type="match status" value="1"/>
</dbReference>
<keyword evidence="1 4" id="KW-0732">Signal</keyword>
<keyword evidence="7" id="KW-1185">Reference proteome</keyword>
<protein>
    <recommendedName>
        <fullName evidence="5">Pectinesterase inhibitor domain-containing protein</fullName>
    </recommendedName>
</protein>
<dbReference type="EnsemblPlants" id="Kaladp0630s0067.1.v1.1">
    <property type="protein sequence ID" value="Kaladp0630s0067.1.v1.1.CDS.1"/>
    <property type="gene ID" value="Kaladp0630s0067.v1.1"/>
</dbReference>
<dbReference type="AlphaFoldDB" id="A0A7N0VFJ4"/>
<evidence type="ECO:0000313" key="7">
    <source>
        <dbReference type="Proteomes" id="UP000594263"/>
    </source>
</evidence>
<dbReference type="Proteomes" id="UP000594263">
    <property type="component" value="Unplaced"/>
</dbReference>
<keyword evidence="2" id="KW-1015">Disulfide bond</keyword>
<dbReference type="PANTHER" id="PTHR36710">
    <property type="entry name" value="PECTINESTERASE INHIBITOR-LIKE"/>
    <property type="match status" value="1"/>
</dbReference>
<evidence type="ECO:0000313" key="6">
    <source>
        <dbReference type="EnsemblPlants" id="Kaladp0630s0067.1.v1.1.CDS.1"/>
    </source>
</evidence>
<comment type="similarity">
    <text evidence="3">Belongs to the PMEI family.</text>
</comment>
<proteinExistence type="inferred from homology"/>
<evidence type="ECO:0000256" key="2">
    <source>
        <dbReference type="ARBA" id="ARBA00023157"/>
    </source>
</evidence>
<evidence type="ECO:0000256" key="3">
    <source>
        <dbReference type="ARBA" id="ARBA00038471"/>
    </source>
</evidence>
<dbReference type="InterPro" id="IPR035513">
    <property type="entry name" value="Invertase/methylesterase_inhib"/>
</dbReference>
<dbReference type="CDD" id="cd15797">
    <property type="entry name" value="PMEI"/>
    <property type="match status" value="1"/>
</dbReference>
<dbReference type="InterPro" id="IPR034086">
    <property type="entry name" value="PMEI_plant"/>
</dbReference>
<evidence type="ECO:0000256" key="4">
    <source>
        <dbReference type="SAM" id="SignalP"/>
    </source>
</evidence>
<dbReference type="InterPro" id="IPR006501">
    <property type="entry name" value="Pectinesterase_inhib_dom"/>
</dbReference>
<dbReference type="GO" id="GO:0046910">
    <property type="term" value="F:pectinesterase inhibitor activity"/>
    <property type="evidence" value="ECO:0007669"/>
    <property type="project" value="InterPro"/>
</dbReference>
<reference evidence="6" key="1">
    <citation type="submission" date="2021-01" db="UniProtKB">
        <authorList>
            <consortium name="EnsemblPlants"/>
        </authorList>
    </citation>
    <scope>IDENTIFICATION</scope>
</reference>
<dbReference type="InterPro" id="IPR052421">
    <property type="entry name" value="PCW_Enzyme_Inhibitor"/>
</dbReference>
<dbReference type="Pfam" id="PF04043">
    <property type="entry name" value="PMEI"/>
    <property type="match status" value="1"/>
</dbReference>
<evidence type="ECO:0000256" key="1">
    <source>
        <dbReference type="ARBA" id="ARBA00022729"/>
    </source>
</evidence>
<sequence length="191" mass="19912">MSISHSVTKSTILSLLIILSVANPTTSYRPTYFGRSAASVKIFDSILNRICAKTEDPSFCLDAFKHDRGTGRADEAGLCAITVRLATFVASNAQSQAVSFGRSERDAGLKAKYESCVANYDVVLGKLDEAGKSSATASGKYDEVKGKAGEANGEAAKCAAAFGGETVVGEYSRQAETLAQAVGVIAGRLIG</sequence>
<feature type="domain" description="Pectinesterase inhibitor" evidence="5">
    <location>
        <begin position="42"/>
        <end position="188"/>
    </location>
</feature>
<name>A0A7N0VFJ4_KALFE</name>
<dbReference type="NCBIfam" id="TIGR01614">
    <property type="entry name" value="PME_inhib"/>
    <property type="match status" value="1"/>
</dbReference>
<dbReference type="Gramene" id="Kaladp0630s0067.1.v1.1">
    <property type="protein sequence ID" value="Kaladp0630s0067.1.v1.1.CDS.1"/>
    <property type="gene ID" value="Kaladp0630s0067.v1.1"/>
</dbReference>
<accession>A0A7N0VFJ4</accession>
<organism evidence="6 7">
    <name type="scientific">Kalanchoe fedtschenkoi</name>
    <name type="common">Lavender scallops</name>
    <name type="synonym">South American air plant</name>
    <dbReference type="NCBI Taxonomy" id="63787"/>
    <lineage>
        <taxon>Eukaryota</taxon>
        <taxon>Viridiplantae</taxon>
        <taxon>Streptophyta</taxon>
        <taxon>Embryophyta</taxon>
        <taxon>Tracheophyta</taxon>
        <taxon>Spermatophyta</taxon>
        <taxon>Magnoliopsida</taxon>
        <taxon>eudicotyledons</taxon>
        <taxon>Gunneridae</taxon>
        <taxon>Pentapetalae</taxon>
        <taxon>Saxifragales</taxon>
        <taxon>Crassulaceae</taxon>
        <taxon>Kalanchoe</taxon>
    </lineage>
</organism>
<feature type="chain" id="PRO_5029697783" description="Pectinesterase inhibitor domain-containing protein" evidence="4">
    <location>
        <begin position="28"/>
        <end position="191"/>
    </location>
</feature>
<dbReference type="PANTHER" id="PTHR36710:SF4">
    <property type="entry name" value="PLANT INVERTASE_PECTIN METHYLESTERASE INHIBITOR SUPERFAMILY PROTEIN"/>
    <property type="match status" value="1"/>
</dbReference>
<evidence type="ECO:0000259" key="5">
    <source>
        <dbReference type="SMART" id="SM00856"/>
    </source>
</evidence>